<dbReference type="Gene3D" id="1.10.3020.10">
    <property type="entry name" value="alpha-amino acid ester hydrolase ( Helical cap domain)"/>
    <property type="match status" value="1"/>
</dbReference>
<name>A0A8G1EDA3_9RHOB</name>
<reference evidence="4" key="1">
    <citation type="submission" date="2021-02" db="EMBL/GenBank/DDBJ databases">
        <title>Rhodobacter shimadae sp. nov., an aerobic anoxygenic phototrophic bacterium isolated from a hot spring.</title>
        <authorList>
            <person name="Muramatsu S."/>
            <person name="Haruta S."/>
            <person name="Hirose S."/>
            <person name="Hanada S."/>
        </authorList>
    </citation>
    <scope>NUCLEOTIDE SEQUENCE</scope>
    <source>
        <strain evidence="4">N10</strain>
    </source>
</reference>
<evidence type="ECO:0000256" key="1">
    <source>
        <dbReference type="ARBA" id="ARBA00022801"/>
    </source>
</evidence>
<dbReference type="SUPFAM" id="SSF53474">
    <property type="entry name" value="alpha/beta-Hydrolases"/>
    <property type="match status" value="1"/>
</dbReference>
<dbReference type="InterPro" id="IPR000383">
    <property type="entry name" value="Xaa-Pro-like_dom"/>
</dbReference>
<gene>
    <name evidence="4" type="ORF">JO391_00190</name>
</gene>
<dbReference type="Pfam" id="PF08530">
    <property type="entry name" value="PepX_C"/>
    <property type="match status" value="1"/>
</dbReference>
<dbReference type="AlphaFoldDB" id="A0A8G1EDA3"/>
<dbReference type="InterPro" id="IPR050585">
    <property type="entry name" value="Xaa-Pro_dipeptidyl-ppase/CocE"/>
</dbReference>
<dbReference type="SMART" id="SM00939">
    <property type="entry name" value="PepX_C"/>
    <property type="match status" value="1"/>
</dbReference>
<dbReference type="PANTHER" id="PTHR43056:SF10">
    <property type="entry name" value="COCE_NOND FAMILY, PUTATIVE (AFU_ORTHOLOGUE AFUA_7G00600)-RELATED"/>
    <property type="match status" value="1"/>
</dbReference>
<dbReference type="Pfam" id="PF02129">
    <property type="entry name" value="Peptidase_S15"/>
    <property type="match status" value="1"/>
</dbReference>
<feature type="region of interest" description="Disordered" evidence="2">
    <location>
        <begin position="1"/>
        <end position="23"/>
    </location>
</feature>
<dbReference type="Proteomes" id="UP000826300">
    <property type="component" value="Chromosome"/>
</dbReference>
<dbReference type="GO" id="GO:0008239">
    <property type="term" value="F:dipeptidyl-peptidase activity"/>
    <property type="evidence" value="ECO:0007669"/>
    <property type="project" value="InterPro"/>
</dbReference>
<dbReference type="InterPro" id="IPR008979">
    <property type="entry name" value="Galactose-bd-like_sf"/>
</dbReference>
<dbReference type="RefSeq" id="WP_220662217.1">
    <property type="nucleotide sequence ID" value="NZ_CP069370.1"/>
</dbReference>
<dbReference type="SUPFAM" id="SSF49785">
    <property type="entry name" value="Galactose-binding domain-like"/>
    <property type="match status" value="1"/>
</dbReference>
<dbReference type="Gene3D" id="2.60.120.260">
    <property type="entry name" value="Galactose-binding domain-like"/>
    <property type="match status" value="1"/>
</dbReference>
<dbReference type="InterPro" id="IPR013736">
    <property type="entry name" value="Xaa-Pro_dipept_C"/>
</dbReference>
<dbReference type="InterPro" id="IPR005674">
    <property type="entry name" value="CocE/Ser_esterase"/>
</dbReference>
<proteinExistence type="predicted"/>
<evidence type="ECO:0000313" key="4">
    <source>
        <dbReference type="EMBL" id="QYZ70001.1"/>
    </source>
</evidence>
<dbReference type="EMBL" id="CP069370">
    <property type="protein sequence ID" value="QYZ70001.1"/>
    <property type="molecule type" value="Genomic_DNA"/>
</dbReference>
<organism evidence="4 5">
    <name type="scientific">Neotabrizicola shimadae</name>
    <dbReference type="NCBI Taxonomy" id="2807096"/>
    <lineage>
        <taxon>Bacteria</taxon>
        <taxon>Pseudomonadati</taxon>
        <taxon>Pseudomonadota</taxon>
        <taxon>Alphaproteobacteria</taxon>
        <taxon>Rhodobacterales</taxon>
        <taxon>Paracoccaceae</taxon>
        <taxon>Neotabrizicola</taxon>
    </lineage>
</organism>
<evidence type="ECO:0000259" key="3">
    <source>
        <dbReference type="SMART" id="SM00939"/>
    </source>
</evidence>
<keyword evidence="1 4" id="KW-0378">Hydrolase</keyword>
<dbReference type="KEGG" id="nsm:JO391_00190"/>
<feature type="domain" description="Xaa-Pro dipeptidyl-peptidase C-terminal" evidence="3">
    <location>
        <begin position="345"/>
        <end position="577"/>
    </location>
</feature>
<evidence type="ECO:0000313" key="5">
    <source>
        <dbReference type="Proteomes" id="UP000826300"/>
    </source>
</evidence>
<accession>A0A8G1EDA3</accession>
<protein>
    <submittedName>
        <fullName evidence="4">CocE/NonD family hydrolase</fullName>
    </submittedName>
</protein>
<sequence length="593" mass="65422">MMTGRAAGIFPGERHLNGTQTTGREFKNLSQPEFDIRQTDNVGIPVRDGVVLMADLFQPDTEGRFPALLSFSPYPRQIQNVGAPLGFIEAGATDFFVPRGYAQVIANARGTCGSGGAWTFLDQQERDDLYDLIEWIAAQPWCDGNVGMLGVSYFGMAQLAAAVTRPPHLKAIAPLLTTDDLYEAVWHNGLLNSGFISAWLPAVGVLSQRPDDFWRSWRIDAARDLLHIPAVHARLQHLNGERIVTVLKDVIHAPYPEQPFGELWRAMAVEHPMRDAFWDARNTRPLLGTLDIPVYLGADWDNVPLHLPSTFTAWEALKGNPNVRMAMLQPGGFSWPWEALHYEVLAWYDHWLKGQDTGVMDGPPIRYQMPGTEGWREAADWPPEEASLTAFTLRSDGVMGTEEDGPGQRSYLYVPAGSGEPNNANPHVLPDRLIWETAPFEAPVEFAGNIALTLEARITGLDTGWIAVLYDVPPDGEPEAITAGWLRASLSAVDPARSRPGAPVLDCSQPNPVGPGKLTVYRIPMVPNARHLVPGHALRLIIASTDETDKSPTVLGFTHSVVREASHNTILNRSKLWLPWLPRAIPFQSNPPA</sequence>
<dbReference type="PANTHER" id="PTHR43056">
    <property type="entry name" value="PEPTIDASE S9 PROLYL OLIGOPEPTIDASE"/>
    <property type="match status" value="1"/>
</dbReference>
<dbReference type="NCBIfam" id="TIGR00976">
    <property type="entry name" value="CocE_NonD"/>
    <property type="match status" value="1"/>
</dbReference>
<evidence type="ECO:0000256" key="2">
    <source>
        <dbReference type="SAM" id="MobiDB-lite"/>
    </source>
</evidence>
<dbReference type="InterPro" id="IPR029058">
    <property type="entry name" value="AB_hydrolase_fold"/>
</dbReference>
<keyword evidence="5" id="KW-1185">Reference proteome</keyword>
<dbReference type="Gene3D" id="3.40.50.1820">
    <property type="entry name" value="alpha/beta hydrolase"/>
    <property type="match status" value="1"/>
</dbReference>